<protein>
    <submittedName>
        <fullName evidence="1">Uncharacterized protein ravJ</fullName>
    </submittedName>
</protein>
<organism evidence="1">
    <name type="scientific">Streptomyces ravidus</name>
    <dbReference type="NCBI Taxonomy" id="691266"/>
    <lineage>
        <taxon>Bacteria</taxon>
        <taxon>Bacillati</taxon>
        <taxon>Actinomycetota</taxon>
        <taxon>Actinomycetes</taxon>
        <taxon>Kitasatosporales</taxon>
        <taxon>Streptomycetaceae</taxon>
        <taxon>Streptomyces</taxon>
    </lineage>
</organism>
<dbReference type="AlphaFoldDB" id="D1H0J3"/>
<name>D1H0J3_9ACTN</name>
<evidence type="ECO:0000313" key="1">
    <source>
        <dbReference type="EMBL" id="CBH32802.1"/>
    </source>
</evidence>
<reference evidence="1" key="1">
    <citation type="journal article" date="2010" name="ChemBioChem">
        <title>Cloning and characterization of the ravidomycin and chrysomycin biosynthetic gene clusters.</title>
        <authorList>
            <person name="Kharel M.K."/>
            <person name="Nybo S.E."/>
            <person name="Shepherd M.D."/>
            <person name="Rohr J."/>
        </authorList>
    </citation>
    <scope>NUCLEOTIDE SEQUENCE</scope>
    <source>
        <strain evidence="1">C23201NS3</strain>
    </source>
</reference>
<sequence length="289" mass="31449">MESCCPTVVGNQSSCLAEQGGSGATMRSPSWNHCRAPKVTVGCTAEGGTTLCDCCKDELFNTLGELPALYLACEVALGGSRTVQERVSGGAGRRDLPFNENVAEVRSRVRAVLASWSALVVEEREVEAPERRVAPMARFCQENVDWLAEHWAAGDVLEELRALTRLARKATETDRVRVVPLGACVREGCSGKLRAVVKAPGPDAKPSEIRCSADATHAWGPDEWAALRSDAQGRTANPRAWYTVVDIKALWNLPNGSIYRLANQNEWRRRKVAGRVYYHAGDVTAALRG</sequence>
<accession>D1H0J3</accession>
<gene>
    <name evidence="1" type="primary">ravJ</name>
</gene>
<dbReference type="EMBL" id="FN565485">
    <property type="protein sequence ID" value="CBH32802.1"/>
    <property type="molecule type" value="Genomic_DNA"/>
</dbReference>
<proteinExistence type="predicted"/>